<keyword evidence="14" id="KW-1185">Reference proteome</keyword>
<keyword evidence="5" id="KW-0285">Flavoprotein</keyword>
<evidence type="ECO:0000256" key="6">
    <source>
        <dbReference type="ARBA" id="ARBA00022827"/>
    </source>
</evidence>
<dbReference type="GO" id="GO:0033540">
    <property type="term" value="P:fatty acid beta-oxidation using acyl-CoA oxidase"/>
    <property type="evidence" value="ECO:0007669"/>
    <property type="project" value="TreeGrafter"/>
</dbReference>
<dbReference type="FunFam" id="1.20.140.10:FF:000005">
    <property type="entry name" value="Acyl-coenzyme A oxidase"/>
    <property type="match status" value="1"/>
</dbReference>
<comment type="similarity">
    <text evidence="3">Belongs to the acyl-CoA oxidase family.</text>
</comment>
<dbReference type="InterPro" id="IPR046373">
    <property type="entry name" value="Acyl-CoA_Oxase/DH_mid-dom_sf"/>
</dbReference>
<dbReference type="SUPFAM" id="SSF47203">
    <property type="entry name" value="Acyl-CoA dehydrogenase C-terminal domain-like"/>
    <property type="match status" value="1"/>
</dbReference>
<gene>
    <name evidence="13" type="ORF">NE237_029708</name>
</gene>
<keyword evidence="9" id="KW-0443">Lipid metabolism</keyword>
<sequence length="420" mass="47183">MLSRKELFKNTMRKSAHAWKRINELRLTEEEASILRFYIDQPAFMDLHWTMFIPAIKGQGTEEQQKKWLPLAYKMQIIGCYAQTELGHGSNIQGLETIATFDPKTDEFILHSPTLTSSKWWSGGLGKASTHALVYARLITDGQEWCACLDDHSPLPGITIGDIGMKFGNGAYNSMDNGVLRFDHVHIHRDQMLMRVSQVTREGKYLQQFGSQDGGLETQVIDYKTQQNRLFPLLASAYAYRFVGEWLKWLYTDVTKRLQANDFSTLPEAHACTAGLKSLTTTATADGIEECRKLCGGHDYLCSSGLPELFSVYIPACTYEGDNIVLLLQVARFLMKTISQLGSGIKPVGTTAYMGQVEHLRQCQCDVQRADDWLKPSVLLAAFQVKATRMSIACAQNLSKFSSQEVDSLRSCNKPYLESG</sequence>
<evidence type="ECO:0000256" key="8">
    <source>
        <dbReference type="ARBA" id="ARBA00023002"/>
    </source>
</evidence>
<comment type="cofactor">
    <cofactor evidence="1">
        <name>FAD</name>
        <dbReference type="ChEBI" id="CHEBI:57692"/>
    </cofactor>
</comment>
<keyword evidence="10" id="KW-0576">Peroxisome</keyword>
<dbReference type="GO" id="GO:0005504">
    <property type="term" value="F:fatty acid binding"/>
    <property type="evidence" value="ECO:0007669"/>
    <property type="project" value="TreeGrafter"/>
</dbReference>
<feature type="domain" description="Acyl-CoA oxidase C-alpha1" evidence="12">
    <location>
        <begin position="207"/>
        <end position="335"/>
    </location>
</feature>
<dbReference type="GO" id="GO:0005777">
    <property type="term" value="C:peroxisome"/>
    <property type="evidence" value="ECO:0007669"/>
    <property type="project" value="UniProtKB-SubCell"/>
</dbReference>
<dbReference type="EMBL" id="JAMYWD010000012">
    <property type="protein sequence ID" value="KAJ4952876.1"/>
    <property type="molecule type" value="Genomic_DNA"/>
</dbReference>
<dbReference type="Proteomes" id="UP001141806">
    <property type="component" value="Unassembled WGS sequence"/>
</dbReference>
<dbReference type="GO" id="GO:0055088">
    <property type="term" value="P:lipid homeostasis"/>
    <property type="evidence" value="ECO:0007669"/>
    <property type="project" value="TreeGrafter"/>
</dbReference>
<dbReference type="OrthoDB" id="538336at2759"/>
<evidence type="ECO:0000313" key="14">
    <source>
        <dbReference type="Proteomes" id="UP001141806"/>
    </source>
</evidence>
<feature type="domain" description="Acyl-coenzyme A oxidase N-terminal" evidence="11">
    <location>
        <begin position="2"/>
        <end position="78"/>
    </location>
</feature>
<evidence type="ECO:0000256" key="9">
    <source>
        <dbReference type="ARBA" id="ARBA00023098"/>
    </source>
</evidence>
<organism evidence="13 14">
    <name type="scientific">Protea cynaroides</name>
    <dbReference type="NCBI Taxonomy" id="273540"/>
    <lineage>
        <taxon>Eukaryota</taxon>
        <taxon>Viridiplantae</taxon>
        <taxon>Streptophyta</taxon>
        <taxon>Embryophyta</taxon>
        <taxon>Tracheophyta</taxon>
        <taxon>Spermatophyta</taxon>
        <taxon>Magnoliopsida</taxon>
        <taxon>Proteales</taxon>
        <taxon>Proteaceae</taxon>
        <taxon>Protea</taxon>
    </lineage>
</organism>
<evidence type="ECO:0000256" key="10">
    <source>
        <dbReference type="ARBA" id="ARBA00023140"/>
    </source>
</evidence>
<evidence type="ECO:0000259" key="11">
    <source>
        <dbReference type="Pfam" id="PF14749"/>
    </source>
</evidence>
<dbReference type="GO" id="GO:0071949">
    <property type="term" value="F:FAD binding"/>
    <property type="evidence" value="ECO:0007669"/>
    <property type="project" value="InterPro"/>
</dbReference>
<dbReference type="AlphaFoldDB" id="A0A9Q0JV24"/>
<dbReference type="SUPFAM" id="SSF56645">
    <property type="entry name" value="Acyl-CoA dehydrogenase NM domain-like"/>
    <property type="match status" value="1"/>
</dbReference>
<keyword evidence="7" id="KW-0276">Fatty acid metabolism</keyword>
<dbReference type="Gene3D" id="1.10.540.10">
    <property type="entry name" value="Acyl-CoA dehydrogenase/oxidase, N-terminal domain"/>
    <property type="match status" value="1"/>
</dbReference>
<dbReference type="InterPro" id="IPR036250">
    <property type="entry name" value="AcylCo_DH-like_C"/>
</dbReference>
<name>A0A9Q0JV24_9MAGN</name>
<evidence type="ECO:0000256" key="1">
    <source>
        <dbReference type="ARBA" id="ARBA00001974"/>
    </source>
</evidence>
<dbReference type="InterPro" id="IPR055060">
    <property type="entry name" value="ACOX_C_alpha1"/>
</dbReference>
<comment type="subcellular location">
    <subcellularLocation>
        <location evidence="2">Peroxisome</location>
    </subcellularLocation>
</comment>
<dbReference type="Gene3D" id="2.40.110.10">
    <property type="entry name" value="Butyryl-CoA Dehydrogenase, subunit A, domain 2"/>
    <property type="match status" value="1"/>
</dbReference>
<keyword evidence="6" id="KW-0274">FAD</keyword>
<dbReference type="Gene3D" id="1.20.140.10">
    <property type="entry name" value="Butyryl-CoA Dehydrogenase, subunit A, domain 3"/>
    <property type="match status" value="1"/>
</dbReference>
<dbReference type="EC" id="1.3.3.6" evidence="4"/>
<evidence type="ECO:0000256" key="7">
    <source>
        <dbReference type="ARBA" id="ARBA00022832"/>
    </source>
</evidence>
<dbReference type="Pfam" id="PF14749">
    <property type="entry name" value="Acyl-CoA_ox_N"/>
    <property type="match status" value="1"/>
</dbReference>
<dbReference type="InterPro" id="IPR009100">
    <property type="entry name" value="AcylCoA_DH/oxidase_NM_dom_sf"/>
</dbReference>
<keyword evidence="8" id="KW-0560">Oxidoreductase</keyword>
<evidence type="ECO:0000313" key="13">
    <source>
        <dbReference type="EMBL" id="KAJ4952876.1"/>
    </source>
</evidence>
<dbReference type="InterPro" id="IPR012258">
    <property type="entry name" value="Acyl-CoA_oxidase"/>
</dbReference>
<dbReference type="PANTHER" id="PTHR10909">
    <property type="entry name" value="ELECTRON TRANSPORT OXIDOREDUCTASE"/>
    <property type="match status" value="1"/>
</dbReference>
<dbReference type="GO" id="GO:0001676">
    <property type="term" value="P:long-chain fatty acid metabolic process"/>
    <property type="evidence" value="ECO:0007669"/>
    <property type="project" value="TreeGrafter"/>
</dbReference>
<evidence type="ECO:0000256" key="5">
    <source>
        <dbReference type="ARBA" id="ARBA00022630"/>
    </source>
</evidence>
<proteinExistence type="inferred from homology"/>
<accession>A0A9Q0JV24</accession>
<dbReference type="FunFam" id="2.40.110.10:FF:000075">
    <property type="entry name" value="Acyl-coenzyme A oxidase"/>
    <property type="match status" value="1"/>
</dbReference>
<evidence type="ECO:0000256" key="3">
    <source>
        <dbReference type="ARBA" id="ARBA00006288"/>
    </source>
</evidence>
<protein>
    <recommendedName>
        <fullName evidence="4">acyl-CoA oxidase</fullName>
        <ecNumber evidence="4">1.3.3.6</ecNumber>
    </recommendedName>
</protein>
<dbReference type="InterPro" id="IPR037069">
    <property type="entry name" value="AcylCoA_DH/ox_N_sf"/>
</dbReference>
<dbReference type="Pfam" id="PF22924">
    <property type="entry name" value="ACOX_C_alpha1"/>
    <property type="match status" value="1"/>
</dbReference>
<dbReference type="FunFam" id="1.10.540.10:FF:000015">
    <property type="entry name" value="Acyl-coenzyme A oxidase"/>
    <property type="match status" value="1"/>
</dbReference>
<dbReference type="GO" id="GO:0003997">
    <property type="term" value="F:acyl-CoA oxidase activity"/>
    <property type="evidence" value="ECO:0007669"/>
    <property type="project" value="UniProtKB-EC"/>
</dbReference>
<dbReference type="PANTHER" id="PTHR10909:SF250">
    <property type="entry name" value="PEROXISOMAL ACYL-COENZYME A OXIDASE 1"/>
    <property type="match status" value="1"/>
</dbReference>
<dbReference type="InterPro" id="IPR029320">
    <property type="entry name" value="Acyl-CoA_ox_N"/>
</dbReference>
<evidence type="ECO:0000256" key="2">
    <source>
        <dbReference type="ARBA" id="ARBA00004275"/>
    </source>
</evidence>
<reference evidence="13" key="1">
    <citation type="journal article" date="2023" name="Plant J.">
        <title>The genome of the king protea, Protea cynaroides.</title>
        <authorList>
            <person name="Chang J."/>
            <person name="Duong T.A."/>
            <person name="Schoeman C."/>
            <person name="Ma X."/>
            <person name="Roodt D."/>
            <person name="Barker N."/>
            <person name="Li Z."/>
            <person name="Van de Peer Y."/>
            <person name="Mizrachi E."/>
        </authorList>
    </citation>
    <scope>NUCLEOTIDE SEQUENCE</scope>
    <source>
        <tissue evidence="13">Young leaves</tissue>
    </source>
</reference>
<evidence type="ECO:0000259" key="12">
    <source>
        <dbReference type="Pfam" id="PF22924"/>
    </source>
</evidence>
<evidence type="ECO:0000256" key="4">
    <source>
        <dbReference type="ARBA" id="ARBA00012870"/>
    </source>
</evidence>
<comment type="caution">
    <text evidence="13">The sequence shown here is derived from an EMBL/GenBank/DDBJ whole genome shotgun (WGS) entry which is preliminary data.</text>
</comment>